<organism evidence="2 3">
    <name type="scientific">Blastopirellula marina</name>
    <dbReference type="NCBI Taxonomy" id="124"/>
    <lineage>
        <taxon>Bacteria</taxon>
        <taxon>Pseudomonadati</taxon>
        <taxon>Planctomycetota</taxon>
        <taxon>Planctomycetia</taxon>
        <taxon>Pirellulales</taxon>
        <taxon>Pirellulaceae</taxon>
        <taxon>Blastopirellula</taxon>
    </lineage>
</organism>
<name>A0A2S8GIZ6_9BACT</name>
<dbReference type="AlphaFoldDB" id="A0A2S8GIZ6"/>
<keyword evidence="1" id="KW-0472">Membrane</keyword>
<keyword evidence="1" id="KW-0812">Transmembrane</keyword>
<sequence length="117" mass="13263">MRHDSINREELYRKLARTAQIRSVLTMLIQVIILLPVGALALVIPNDSLKIVVFLTCFFGGGLLVSWLITQRICIPRVRCPHCGGTLWHCGNNAFKHRKMRLRSDATCCPHCQAPIR</sequence>
<evidence type="ECO:0000313" key="3">
    <source>
        <dbReference type="Proteomes" id="UP000237819"/>
    </source>
</evidence>
<feature type="transmembrane region" description="Helical" evidence="1">
    <location>
        <begin position="51"/>
        <end position="69"/>
    </location>
</feature>
<dbReference type="EMBL" id="PUHZ01000019">
    <property type="protein sequence ID" value="PQO44432.1"/>
    <property type="molecule type" value="Genomic_DNA"/>
</dbReference>
<feature type="transmembrane region" description="Helical" evidence="1">
    <location>
        <begin position="21"/>
        <end position="45"/>
    </location>
</feature>
<proteinExistence type="predicted"/>
<gene>
    <name evidence="2" type="ORF">C5Y93_18630</name>
</gene>
<evidence type="ECO:0000256" key="1">
    <source>
        <dbReference type="SAM" id="Phobius"/>
    </source>
</evidence>
<comment type="caution">
    <text evidence="2">The sequence shown here is derived from an EMBL/GenBank/DDBJ whole genome shotgun (WGS) entry which is preliminary data.</text>
</comment>
<keyword evidence="1" id="KW-1133">Transmembrane helix</keyword>
<protein>
    <submittedName>
        <fullName evidence="2">Uncharacterized protein</fullName>
    </submittedName>
</protein>
<dbReference type="Proteomes" id="UP000237819">
    <property type="component" value="Unassembled WGS sequence"/>
</dbReference>
<accession>A0A2S8GIZ6</accession>
<evidence type="ECO:0000313" key="2">
    <source>
        <dbReference type="EMBL" id="PQO44432.1"/>
    </source>
</evidence>
<reference evidence="2 3" key="1">
    <citation type="submission" date="2018-02" db="EMBL/GenBank/DDBJ databases">
        <title>Comparative genomes isolates from brazilian mangrove.</title>
        <authorList>
            <person name="Araujo J.E."/>
            <person name="Taketani R.G."/>
            <person name="Silva M.C.P."/>
            <person name="Loureco M.V."/>
            <person name="Andreote F.D."/>
        </authorList>
    </citation>
    <scope>NUCLEOTIDE SEQUENCE [LARGE SCALE GENOMIC DNA]</scope>
    <source>
        <strain evidence="2 3">Nap-Phe MGV</strain>
    </source>
</reference>